<evidence type="ECO:0000256" key="1">
    <source>
        <dbReference type="SAM" id="MobiDB-lite"/>
    </source>
</evidence>
<keyword evidence="4" id="KW-1185">Reference proteome</keyword>
<proteinExistence type="predicted"/>
<gene>
    <name evidence="3" type="ORF">P170DRAFT_512806</name>
</gene>
<keyword evidence="2" id="KW-0472">Membrane</keyword>
<feature type="transmembrane region" description="Helical" evidence="2">
    <location>
        <begin position="77"/>
        <end position="96"/>
    </location>
</feature>
<keyword evidence="2" id="KW-0812">Transmembrane</keyword>
<reference evidence="3 4" key="1">
    <citation type="submission" date="2016-12" db="EMBL/GenBank/DDBJ databases">
        <title>The genomes of Aspergillus section Nigri reveals drivers in fungal speciation.</title>
        <authorList>
            <consortium name="DOE Joint Genome Institute"/>
            <person name="Vesth T.C."/>
            <person name="Nybo J."/>
            <person name="Theobald S."/>
            <person name="Brandl J."/>
            <person name="Frisvad J.C."/>
            <person name="Nielsen K.F."/>
            <person name="Lyhne E.K."/>
            <person name="Kogle M.E."/>
            <person name="Kuo A."/>
            <person name="Riley R."/>
            <person name="Clum A."/>
            <person name="Nolan M."/>
            <person name="Lipzen A."/>
            <person name="Salamov A."/>
            <person name="Henrissat B."/>
            <person name="Wiebenga A."/>
            <person name="De Vries R.P."/>
            <person name="Grigoriev I.V."/>
            <person name="Mortensen U.H."/>
            <person name="Andersen M.R."/>
            <person name="Baker S.E."/>
        </authorList>
    </citation>
    <scope>NUCLEOTIDE SEQUENCE [LARGE SCALE GENOMIC DNA]</scope>
    <source>
        <strain evidence="3 4">IBT 23096</strain>
    </source>
</reference>
<evidence type="ECO:0000256" key="2">
    <source>
        <dbReference type="SAM" id="Phobius"/>
    </source>
</evidence>
<evidence type="ECO:0000313" key="3">
    <source>
        <dbReference type="EMBL" id="PLB46271.1"/>
    </source>
</evidence>
<protein>
    <submittedName>
        <fullName evidence="3">Uncharacterized protein</fullName>
    </submittedName>
</protein>
<accession>A0A2I2G062</accession>
<evidence type="ECO:0000313" key="4">
    <source>
        <dbReference type="Proteomes" id="UP000234275"/>
    </source>
</evidence>
<feature type="compositionally biased region" description="Basic and acidic residues" evidence="1">
    <location>
        <begin position="104"/>
        <end position="118"/>
    </location>
</feature>
<keyword evidence="2" id="KW-1133">Transmembrane helix</keyword>
<feature type="transmembrane region" description="Helical" evidence="2">
    <location>
        <begin position="25"/>
        <end position="42"/>
    </location>
</feature>
<organism evidence="3 4">
    <name type="scientific">Aspergillus steynii IBT 23096</name>
    <dbReference type="NCBI Taxonomy" id="1392250"/>
    <lineage>
        <taxon>Eukaryota</taxon>
        <taxon>Fungi</taxon>
        <taxon>Dikarya</taxon>
        <taxon>Ascomycota</taxon>
        <taxon>Pezizomycotina</taxon>
        <taxon>Eurotiomycetes</taxon>
        <taxon>Eurotiomycetidae</taxon>
        <taxon>Eurotiales</taxon>
        <taxon>Aspergillaceae</taxon>
        <taxon>Aspergillus</taxon>
        <taxon>Aspergillus subgen. Circumdati</taxon>
    </lineage>
</organism>
<dbReference type="AlphaFoldDB" id="A0A2I2G062"/>
<dbReference type="Proteomes" id="UP000234275">
    <property type="component" value="Unassembled WGS sequence"/>
</dbReference>
<name>A0A2I2G062_9EURO</name>
<dbReference type="VEuPathDB" id="FungiDB:P170DRAFT_512806"/>
<dbReference type="EMBL" id="MSFO01000007">
    <property type="protein sequence ID" value="PLB46271.1"/>
    <property type="molecule type" value="Genomic_DNA"/>
</dbReference>
<comment type="caution">
    <text evidence="3">The sequence shown here is derived from an EMBL/GenBank/DDBJ whole genome shotgun (WGS) entry which is preliminary data.</text>
</comment>
<dbReference type="RefSeq" id="XP_024701573.1">
    <property type="nucleotide sequence ID" value="XM_024855026.1"/>
</dbReference>
<dbReference type="GeneID" id="36562732"/>
<sequence length="127" mass="14189">MSTMDVAQSPECDCRVFGSNKLQAVVLYGSFAFWCAFVTRPFRPGPSWLSRSTWLILASLDTFIMVTWDSGDSRTTTQIVGVGILLGVTCLVTFLIEMINEGDRRSADNAEKKKKLDLEQQNNTTKN</sequence>
<feature type="region of interest" description="Disordered" evidence="1">
    <location>
        <begin position="104"/>
        <end position="127"/>
    </location>
</feature>